<organism evidence="1 2">
    <name type="scientific">Myotis myotis</name>
    <name type="common">Greater mouse-eared bat</name>
    <name type="synonym">Vespertilio myotis</name>
    <dbReference type="NCBI Taxonomy" id="51298"/>
    <lineage>
        <taxon>Eukaryota</taxon>
        <taxon>Metazoa</taxon>
        <taxon>Chordata</taxon>
        <taxon>Craniata</taxon>
        <taxon>Vertebrata</taxon>
        <taxon>Euteleostomi</taxon>
        <taxon>Mammalia</taxon>
        <taxon>Eutheria</taxon>
        <taxon>Laurasiatheria</taxon>
        <taxon>Chiroptera</taxon>
        <taxon>Yangochiroptera</taxon>
        <taxon>Vespertilionidae</taxon>
        <taxon>Myotis</taxon>
    </lineage>
</organism>
<dbReference type="AlphaFoldDB" id="A0A7J7YFG1"/>
<sequence>MQLSLVPGNVFIRCFYWMFPGRIVKQKHPFISSSLTIRLHANTSSAPRLSAIEITEVIPIWFFLGTKLMALTATHKTIPTEQLRLSSNTPTYWLPLSQIPKLSIAHDEGSPYSSKILFCCCSLP</sequence>
<gene>
    <name evidence="1" type="ORF">mMyoMyo1_011186</name>
</gene>
<comment type="caution">
    <text evidence="1">The sequence shown here is derived from an EMBL/GenBank/DDBJ whole genome shotgun (WGS) entry which is preliminary data.</text>
</comment>
<accession>A0A7J7YFG1</accession>
<name>A0A7J7YFG1_MYOMY</name>
<protein>
    <submittedName>
        <fullName evidence="1">Uncharacterized protein</fullName>
    </submittedName>
</protein>
<evidence type="ECO:0000313" key="2">
    <source>
        <dbReference type="Proteomes" id="UP000527355"/>
    </source>
</evidence>
<dbReference type="Proteomes" id="UP000527355">
    <property type="component" value="Unassembled WGS sequence"/>
</dbReference>
<reference evidence="1 2" key="1">
    <citation type="journal article" date="2020" name="Nature">
        <title>Six reference-quality genomes reveal evolution of bat adaptations.</title>
        <authorList>
            <person name="Jebb D."/>
            <person name="Huang Z."/>
            <person name="Pippel M."/>
            <person name="Hughes G.M."/>
            <person name="Lavrichenko K."/>
            <person name="Devanna P."/>
            <person name="Winkler S."/>
            <person name="Jermiin L.S."/>
            <person name="Skirmuntt E.C."/>
            <person name="Katzourakis A."/>
            <person name="Burkitt-Gray L."/>
            <person name="Ray D.A."/>
            <person name="Sullivan K.A.M."/>
            <person name="Roscito J.G."/>
            <person name="Kirilenko B.M."/>
            <person name="Davalos L.M."/>
            <person name="Corthals A.P."/>
            <person name="Power M.L."/>
            <person name="Jones G."/>
            <person name="Ransome R.D."/>
            <person name="Dechmann D.K.N."/>
            <person name="Locatelli A.G."/>
            <person name="Puechmaille S.J."/>
            <person name="Fedrigo O."/>
            <person name="Jarvis E.D."/>
            <person name="Hiller M."/>
            <person name="Vernes S.C."/>
            <person name="Myers E.W."/>
            <person name="Teeling E.C."/>
        </authorList>
    </citation>
    <scope>NUCLEOTIDE SEQUENCE [LARGE SCALE GENOMIC DNA]</scope>
    <source>
        <strain evidence="1">MMyoMyo1</strain>
        <tissue evidence="1">Flight muscle</tissue>
    </source>
</reference>
<evidence type="ECO:0000313" key="1">
    <source>
        <dbReference type="EMBL" id="KAF6360240.1"/>
    </source>
</evidence>
<keyword evidence="2" id="KW-1185">Reference proteome</keyword>
<dbReference type="EMBL" id="JABWUV010000004">
    <property type="protein sequence ID" value="KAF6360240.1"/>
    <property type="molecule type" value="Genomic_DNA"/>
</dbReference>
<proteinExistence type="predicted"/>